<dbReference type="InterPro" id="IPR017946">
    <property type="entry name" value="PLC-like_Pdiesterase_TIM-brl"/>
</dbReference>
<sequence length="284" mass="31766">MKKYFILLLIAFTACRTSAPYVKTPSNLSTHLSPGSSIYPMISIHRGGGEIPNYPENCLESFQHFAKMMPSIIECDIAISLDSVLYLMHDNTLERTTTGSGKIQEKSWEYIKTLQLKDNFGTLTPYKVPTLMETLKWGKNKVLFTLDVKRGTPFKKVIDEVVKTKSENNSIIITYNATDAKTVYDLHPGLMISVTIMKVEDYERLNALGIPDKNMVAFIGTHEPKAELIEFLHSKGIPTILGVLGNLDKKAAAQGNKVYKNYIDLGVDILSTDRPEAVYSVIKP</sequence>
<dbReference type="eggNOG" id="COG0584">
    <property type="taxonomic scope" value="Bacteria"/>
</dbReference>
<reference key="1">
    <citation type="submission" date="2010-11" db="EMBL/GenBank/DDBJ databases">
        <title>The complete genome of Leadbetterella byssophila DSM 17132.</title>
        <authorList>
            <consortium name="US DOE Joint Genome Institute (JGI-PGF)"/>
            <person name="Lucas S."/>
            <person name="Copeland A."/>
            <person name="Lapidus A."/>
            <person name="Glavina del Rio T."/>
            <person name="Dalin E."/>
            <person name="Tice H."/>
            <person name="Bruce D."/>
            <person name="Goodwin L."/>
            <person name="Pitluck S."/>
            <person name="Kyrpides N."/>
            <person name="Mavromatis K."/>
            <person name="Ivanova N."/>
            <person name="Teshima H."/>
            <person name="Brettin T."/>
            <person name="Detter J.C."/>
            <person name="Han C."/>
            <person name="Tapia R."/>
            <person name="Land M."/>
            <person name="Hauser L."/>
            <person name="Markowitz V."/>
            <person name="Cheng J.-F."/>
            <person name="Hugenholtz P."/>
            <person name="Woyke T."/>
            <person name="Wu D."/>
            <person name="Tindall B."/>
            <person name="Pomrenke H.G."/>
            <person name="Brambilla E."/>
            <person name="Klenk H.-P."/>
            <person name="Eisen J.A."/>
        </authorList>
    </citation>
    <scope>NUCLEOTIDE SEQUENCE [LARGE SCALE GENOMIC DNA]</scope>
    <source>
        <strain>DSM 17132</strain>
    </source>
</reference>
<evidence type="ECO:0000313" key="3">
    <source>
        <dbReference type="EMBL" id="ADQ16955.1"/>
    </source>
</evidence>
<dbReference type="RefSeq" id="WP_013408005.1">
    <property type="nucleotide sequence ID" value="NC_014655.1"/>
</dbReference>
<dbReference type="PROSITE" id="PS51257">
    <property type="entry name" value="PROKAR_LIPOPROTEIN"/>
    <property type="match status" value="1"/>
</dbReference>
<dbReference type="EMBL" id="CP002305">
    <property type="protein sequence ID" value="ADQ16955.1"/>
    <property type="molecule type" value="Genomic_DNA"/>
</dbReference>
<dbReference type="GO" id="GO:0005886">
    <property type="term" value="C:plasma membrane"/>
    <property type="evidence" value="ECO:0007669"/>
    <property type="project" value="TreeGrafter"/>
</dbReference>
<evidence type="ECO:0000313" key="4">
    <source>
        <dbReference type="Proteomes" id="UP000007435"/>
    </source>
</evidence>
<proteinExistence type="predicted"/>
<keyword evidence="4" id="KW-1185">Reference proteome</keyword>
<dbReference type="GO" id="GO:0008889">
    <property type="term" value="F:glycerophosphodiester phosphodiesterase activity"/>
    <property type="evidence" value="ECO:0007669"/>
    <property type="project" value="TreeGrafter"/>
</dbReference>
<dbReference type="GO" id="GO:0070291">
    <property type="term" value="P:N-acylethanolamine metabolic process"/>
    <property type="evidence" value="ECO:0007669"/>
    <property type="project" value="TreeGrafter"/>
</dbReference>
<evidence type="ECO:0000256" key="1">
    <source>
        <dbReference type="SAM" id="SignalP"/>
    </source>
</evidence>
<dbReference type="OrthoDB" id="384721at2"/>
<feature type="domain" description="GP-PDE" evidence="2">
    <location>
        <begin position="40"/>
        <end position="282"/>
    </location>
</feature>
<dbReference type="SUPFAM" id="SSF51695">
    <property type="entry name" value="PLC-like phosphodiesterases"/>
    <property type="match status" value="1"/>
</dbReference>
<dbReference type="Pfam" id="PF03009">
    <property type="entry name" value="GDPD"/>
    <property type="match status" value="1"/>
</dbReference>
<dbReference type="PANTHER" id="PTHR46320">
    <property type="entry name" value="GLYCEROPHOSPHODIESTER PHOSPHODIESTERASE 1"/>
    <property type="match status" value="1"/>
</dbReference>
<dbReference type="AlphaFoldDB" id="E4RUC1"/>
<organism evidence="3 4">
    <name type="scientific">Leadbetterella byssophila (strain DSM 17132 / JCM 16389 / KACC 11308 / NBRC 106382 / 4M15)</name>
    <dbReference type="NCBI Taxonomy" id="649349"/>
    <lineage>
        <taxon>Bacteria</taxon>
        <taxon>Pseudomonadati</taxon>
        <taxon>Bacteroidota</taxon>
        <taxon>Cytophagia</taxon>
        <taxon>Cytophagales</taxon>
        <taxon>Leadbetterellaceae</taxon>
        <taxon>Leadbetterella</taxon>
    </lineage>
</organism>
<reference evidence="3 4" key="2">
    <citation type="journal article" date="2011" name="Stand. Genomic Sci.">
        <title>Complete genome sequence of Leadbetterella byssophila type strain (4M15).</title>
        <authorList>
            <person name="Abt B."/>
            <person name="Teshima H."/>
            <person name="Lucas S."/>
            <person name="Lapidus A."/>
            <person name="Del Rio T.G."/>
            <person name="Nolan M."/>
            <person name="Tice H."/>
            <person name="Cheng J.F."/>
            <person name="Pitluck S."/>
            <person name="Liolios K."/>
            <person name="Pagani I."/>
            <person name="Ivanova N."/>
            <person name="Mavromatis K."/>
            <person name="Pati A."/>
            <person name="Tapia R."/>
            <person name="Han C."/>
            <person name="Goodwin L."/>
            <person name="Chen A."/>
            <person name="Palaniappan K."/>
            <person name="Land M."/>
            <person name="Hauser L."/>
            <person name="Chang Y.J."/>
            <person name="Jeffries C.D."/>
            <person name="Rohde M."/>
            <person name="Goker M."/>
            <person name="Tindall B.J."/>
            <person name="Detter J.C."/>
            <person name="Woyke T."/>
            <person name="Bristow J."/>
            <person name="Eisen J.A."/>
            <person name="Markowitz V."/>
            <person name="Hugenholtz P."/>
            <person name="Klenk H.P."/>
            <person name="Kyrpides N.C."/>
        </authorList>
    </citation>
    <scope>NUCLEOTIDE SEQUENCE [LARGE SCALE GENOMIC DNA]</scope>
    <source>
        <strain evidence="4">DSM 17132 / JCM 16389 / KACC 11308 / NBRC 106382 / 4M15</strain>
    </source>
</reference>
<dbReference type="KEGG" id="lby:Lbys_1235"/>
<dbReference type="PANTHER" id="PTHR46320:SF1">
    <property type="entry name" value="GLYCEROPHOSPHODIESTER PHOSPHODIESTERASE 1"/>
    <property type="match status" value="1"/>
</dbReference>
<dbReference type="Proteomes" id="UP000007435">
    <property type="component" value="Chromosome"/>
</dbReference>
<dbReference type="GO" id="GO:0006580">
    <property type="term" value="P:ethanolamine metabolic process"/>
    <property type="evidence" value="ECO:0007669"/>
    <property type="project" value="TreeGrafter"/>
</dbReference>
<gene>
    <name evidence="3" type="ordered locus">Lbys_1235</name>
</gene>
<dbReference type="PROSITE" id="PS51704">
    <property type="entry name" value="GP_PDE"/>
    <property type="match status" value="1"/>
</dbReference>
<dbReference type="CDD" id="cd08566">
    <property type="entry name" value="GDPD_AtGDE_like"/>
    <property type="match status" value="1"/>
</dbReference>
<dbReference type="Gene3D" id="3.20.20.190">
    <property type="entry name" value="Phosphatidylinositol (PI) phosphodiesterase"/>
    <property type="match status" value="1"/>
</dbReference>
<dbReference type="InterPro" id="IPR030395">
    <property type="entry name" value="GP_PDE_dom"/>
</dbReference>
<keyword evidence="1" id="KW-0732">Signal</keyword>
<dbReference type="GO" id="GO:0006644">
    <property type="term" value="P:phospholipid metabolic process"/>
    <property type="evidence" value="ECO:0007669"/>
    <property type="project" value="TreeGrafter"/>
</dbReference>
<evidence type="ECO:0000259" key="2">
    <source>
        <dbReference type="PROSITE" id="PS51704"/>
    </source>
</evidence>
<feature type="signal peptide" evidence="1">
    <location>
        <begin position="1"/>
        <end position="19"/>
    </location>
</feature>
<name>E4RUC1_LEAB4</name>
<dbReference type="HOGENOM" id="CLU_030006_9_0_10"/>
<feature type="chain" id="PRO_5003188150" evidence="1">
    <location>
        <begin position="20"/>
        <end position="284"/>
    </location>
</feature>
<dbReference type="STRING" id="649349.Lbys_1235"/>
<protein>
    <submittedName>
        <fullName evidence="3">Glycerophosphoryl diester phosphodiesterase</fullName>
    </submittedName>
</protein>
<accession>E4RUC1</accession>